<dbReference type="Pfam" id="PF13181">
    <property type="entry name" value="TPR_8"/>
    <property type="match status" value="1"/>
</dbReference>
<proteinExistence type="predicted"/>
<dbReference type="RefSeq" id="WP_186854124.1">
    <property type="nucleotide sequence ID" value="NZ_JACOPG010000002.1"/>
</dbReference>
<gene>
    <name evidence="2" type="ORF">H8R94_05740</name>
</gene>
<name>A0ABR7GF90_9FIRM</name>
<dbReference type="SUPFAM" id="SSF48452">
    <property type="entry name" value="TPR-like"/>
    <property type="match status" value="1"/>
</dbReference>
<dbReference type="InterPro" id="IPR011990">
    <property type="entry name" value="TPR-like_helical_dom_sf"/>
</dbReference>
<dbReference type="SMART" id="SM00028">
    <property type="entry name" value="TPR"/>
    <property type="match status" value="3"/>
</dbReference>
<protein>
    <submittedName>
        <fullName evidence="2">Tetratricopeptide repeat protein</fullName>
    </submittedName>
</protein>
<feature type="repeat" description="TPR" evidence="1">
    <location>
        <begin position="128"/>
        <end position="161"/>
    </location>
</feature>
<dbReference type="Proteomes" id="UP000643810">
    <property type="component" value="Unassembled WGS sequence"/>
</dbReference>
<dbReference type="InterPro" id="IPR019734">
    <property type="entry name" value="TPR_rpt"/>
</dbReference>
<comment type="caution">
    <text evidence="2">The sequence shown here is derived from an EMBL/GenBank/DDBJ whole genome shotgun (WGS) entry which is preliminary data.</text>
</comment>
<reference evidence="2 3" key="1">
    <citation type="submission" date="2020-08" db="EMBL/GenBank/DDBJ databases">
        <title>Genome public.</title>
        <authorList>
            <person name="Liu C."/>
            <person name="Sun Q."/>
        </authorList>
    </citation>
    <scope>NUCLEOTIDE SEQUENCE [LARGE SCALE GENOMIC DNA]</scope>
    <source>
        <strain evidence="2 3">NSJ-9</strain>
    </source>
</reference>
<organism evidence="2 3">
    <name type="scientific">Roseburia lenta</name>
    <dbReference type="NCBI Taxonomy" id="2763061"/>
    <lineage>
        <taxon>Bacteria</taxon>
        <taxon>Bacillati</taxon>
        <taxon>Bacillota</taxon>
        <taxon>Clostridia</taxon>
        <taxon>Lachnospirales</taxon>
        <taxon>Lachnospiraceae</taxon>
        <taxon>Roseburia</taxon>
    </lineage>
</organism>
<sequence length="208" mass="24067">MTYTLAKDFFVEDYIGDKEDVLRSIELLQMELDNFVNQHTDEDLQEAAPEVQNEVGYLLYTLGKSFYMIEDYATAAQYFETGLAFNLNTEDEFVIEMVKGYGLSLLNSGQGKEGIVLEAVYDDFSKYADFCMIMGLVYFEQNQFEQAVIEFAKATNERPDAIEGSNAFLSYYYAGQCREKQHRMDEAKEFYRKAGHYEPAKERLERIG</sequence>
<dbReference type="PROSITE" id="PS50005">
    <property type="entry name" value="TPR"/>
    <property type="match status" value="1"/>
</dbReference>
<keyword evidence="3" id="KW-1185">Reference proteome</keyword>
<evidence type="ECO:0000256" key="1">
    <source>
        <dbReference type="PROSITE-ProRule" id="PRU00339"/>
    </source>
</evidence>
<keyword evidence="1" id="KW-0802">TPR repeat</keyword>
<dbReference type="Pfam" id="PF13174">
    <property type="entry name" value="TPR_6"/>
    <property type="match status" value="1"/>
</dbReference>
<evidence type="ECO:0000313" key="3">
    <source>
        <dbReference type="Proteomes" id="UP000643810"/>
    </source>
</evidence>
<accession>A0ABR7GF90</accession>
<dbReference type="Gene3D" id="1.25.40.10">
    <property type="entry name" value="Tetratricopeptide repeat domain"/>
    <property type="match status" value="1"/>
</dbReference>
<evidence type="ECO:0000313" key="2">
    <source>
        <dbReference type="EMBL" id="MBC5686109.1"/>
    </source>
</evidence>
<dbReference type="EMBL" id="JACOPG010000002">
    <property type="protein sequence ID" value="MBC5686109.1"/>
    <property type="molecule type" value="Genomic_DNA"/>
</dbReference>